<dbReference type="AlphaFoldDB" id="A0A5A7QVZ6"/>
<proteinExistence type="predicted"/>
<protein>
    <submittedName>
        <fullName evidence="2">3-hydroxyacyl-[acyl-carrier-protein] dehydratase FabZ</fullName>
    </submittedName>
</protein>
<dbReference type="Proteomes" id="UP000325081">
    <property type="component" value="Unassembled WGS sequence"/>
</dbReference>
<evidence type="ECO:0000256" key="1">
    <source>
        <dbReference type="SAM" id="MobiDB-lite"/>
    </source>
</evidence>
<evidence type="ECO:0000313" key="2">
    <source>
        <dbReference type="EMBL" id="GER49108.1"/>
    </source>
</evidence>
<dbReference type="EMBL" id="BKCP01008427">
    <property type="protein sequence ID" value="GER49108.1"/>
    <property type="molecule type" value="Genomic_DNA"/>
</dbReference>
<comment type="caution">
    <text evidence="2">The sequence shown here is derived from an EMBL/GenBank/DDBJ whole genome shotgun (WGS) entry which is preliminary data.</text>
</comment>
<dbReference type="OrthoDB" id="10659958at2759"/>
<name>A0A5A7QVZ6_STRAF</name>
<accession>A0A5A7QVZ6</accession>
<keyword evidence="3" id="KW-1185">Reference proteome</keyword>
<sequence length="152" mass="16045">MTLFNIIPAPSISANSTPPKRAEREAARIPCRIWRNPPINHGAIEGGEEATPDGEASADPGSVHAYGLRSADKASALGRAVDAFEEVEGGAPDGAHAEGAADVVEYAIWAGFAGGLWGSHPFVPGVLFVTDFAEKRGFRGYWIVQAEQAKVF</sequence>
<reference evidence="3" key="1">
    <citation type="journal article" date="2019" name="Curr. Biol.">
        <title>Genome Sequence of Striga asiatica Provides Insight into the Evolution of Plant Parasitism.</title>
        <authorList>
            <person name="Yoshida S."/>
            <person name="Kim S."/>
            <person name="Wafula E.K."/>
            <person name="Tanskanen J."/>
            <person name="Kim Y.M."/>
            <person name="Honaas L."/>
            <person name="Yang Z."/>
            <person name="Spallek T."/>
            <person name="Conn C.E."/>
            <person name="Ichihashi Y."/>
            <person name="Cheong K."/>
            <person name="Cui S."/>
            <person name="Der J.P."/>
            <person name="Gundlach H."/>
            <person name="Jiao Y."/>
            <person name="Hori C."/>
            <person name="Ishida J.K."/>
            <person name="Kasahara H."/>
            <person name="Kiba T."/>
            <person name="Kim M.S."/>
            <person name="Koo N."/>
            <person name="Laohavisit A."/>
            <person name="Lee Y.H."/>
            <person name="Lumba S."/>
            <person name="McCourt P."/>
            <person name="Mortimer J.C."/>
            <person name="Mutuku J.M."/>
            <person name="Nomura T."/>
            <person name="Sasaki-Sekimoto Y."/>
            <person name="Seto Y."/>
            <person name="Wang Y."/>
            <person name="Wakatake T."/>
            <person name="Sakakibara H."/>
            <person name="Demura T."/>
            <person name="Yamaguchi S."/>
            <person name="Yoneyama K."/>
            <person name="Manabe R.I."/>
            <person name="Nelson D.C."/>
            <person name="Schulman A.H."/>
            <person name="Timko M.P."/>
            <person name="dePamphilis C.W."/>
            <person name="Choi D."/>
            <person name="Shirasu K."/>
        </authorList>
    </citation>
    <scope>NUCLEOTIDE SEQUENCE [LARGE SCALE GENOMIC DNA]</scope>
    <source>
        <strain evidence="3">cv. UVA1</strain>
    </source>
</reference>
<gene>
    <name evidence="2" type="ORF">STAS_26327</name>
</gene>
<feature type="region of interest" description="Disordered" evidence="1">
    <location>
        <begin position="40"/>
        <end position="61"/>
    </location>
</feature>
<organism evidence="2 3">
    <name type="scientific">Striga asiatica</name>
    <name type="common">Asiatic witchweed</name>
    <name type="synonym">Buchnera asiatica</name>
    <dbReference type="NCBI Taxonomy" id="4170"/>
    <lineage>
        <taxon>Eukaryota</taxon>
        <taxon>Viridiplantae</taxon>
        <taxon>Streptophyta</taxon>
        <taxon>Embryophyta</taxon>
        <taxon>Tracheophyta</taxon>
        <taxon>Spermatophyta</taxon>
        <taxon>Magnoliopsida</taxon>
        <taxon>eudicotyledons</taxon>
        <taxon>Gunneridae</taxon>
        <taxon>Pentapetalae</taxon>
        <taxon>asterids</taxon>
        <taxon>lamiids</taxon>
        <taxon>Lamiales</taxon>
        <taxon>Orobanchaceae</taxon>
        <taxon>Buchnereae</taxon>
        <taxon>Striga</taxon>
    </lineage>
</organism>
<evidence type="ECO:0000313" key="3">
    <source>
        <dbReference type="Proteomes" id="UP000325081"/>
    </source>
</evidence>